<dbReference type="EMBL" id="JARBHB010000003">
    <property type="protein sequence ID" value="KAJ8890459.1"/>
    <property type="molecule type" value="Genomic_DNA"/>
</dbReference>
<name>A0ABQ9I1D9_9NEOP</name>
<accession>A0ABQ9I1D9</accession>
<proteinExistence type="predicted"/>
<dbReference type="Proteomes" id="UP001159363">
    <property type="component" value="Chromosome 3"/>
</dbReference>
<reference evidence="1 2" key="1">
    <citation type="submission" date="2023-02" db="EMBL/GenBank/DDBJ databases">
        <title>LHISI_Scaffold_Assembly.</title>
        <authorList>
            <person name="Stuart O.P."/>
            <person name="Cleave R."/>
            <person name="Magrath M.J.L."/>
            <person name="Mikheyev A.S."/>
        </authorList>
    </citation>
    <scope>NUCLEOTIDE SEQUENCE [LARGE SCALE GENOMIC DNA]</scope>
    <source>
        <strain evidence="1">Daus_M_001</strain>
        <tissue evidence="1">Leg muscle</tissue>
    </source>
</reference>
<organism evidence="1 2">
    <name type="scientific">Dryococelus australis</name>
    <dbReference type="NCBI Taxonomy" id="614101"/>
    <lineage>
        <taxon>Eukaryota</taxon>
        <taxon>Metazoa</taxon>
        <taxon>Ecdysozoa</taxon>
        <taxon>Arthropoda</taxon>
        <taxon>Hexapoda</taxon>
        <taxon>Insecta</taxon>
        <taxon>Pterygota</taxon>
        <taxon>Neoptera</taxon>
        <taxon>Polyneoptera</taxon>
        <taxon>Phasmatodea</taxon>
        <taxon>Verophasmatodea</taxon>
        <taxon>Anareolatae</taxon>
        <taxon>Phasmatidae</taxon>
        <taxon>Eurycanthinae</taxon>
        <taxon>Dryococelus</taxon>
    </lineage>
</organism>
<comment type="caution">
    <text evidence="1">The sequence shown here is derived from an EMBL/GenBank/DDBJ whole genome shotgun (WGS) entry which is preliminary data.</text>
</comment>
<keyword evidence="2" id="KW-1185">Reference proteome</keyword>
<protein>
    <submittedName>
        <fullName evidence="1">Uncharacterized protein</fullName>
    </submittedName>
</protein>
<evidence type="ECO:0000313" key="2">
    <source>
        <dbReference type="Proteomes" id="UP001159363"/>
    </source>
</evidence>
<gene>
    <name evidence="1" type="ORF">PR048_009968</name>
</gene>
<evidence type="ECO:0000313" key="1">
    <source>
        <dbReference type="EMBL" id="KAJ8890459.1"/>
    </source>
</evidence>
<sequence length="182" mass="20251">MRACVCVEQRRNAREIPDRIRRLAASSATIPTCENPGVTLQGIEPGSPRWEASRLTAQPTRLQADTSAVPQHRMSWNKCFLCQVDSKEKVIEPSRNKDISRVTDSYKSLSAILVESKEINDLPASFDVFLFNEESSNPFSAIVVDQAHEQHNESVKGDGDAVGILQDPVALRKWAMACTKIQ</sequence>